<dbReference type="EMBL" id="LWDF02000170">
    <property type="protein sequence ID" value="KAE8255090.1"/>
    <property type="molecule type" value="Genomic_DNA"/>
</dbReference>
<evidence type="ECO:0000313" key="7">
    <source>
        <dbReference type="Proteomes" id="UP000077521"/>
    </source>
</evidence>
<dbReference type="AlphaFoldDB" id="A0A177TDK2"/>
<feature type="domain" description="CWH43-like N-terminal" evidence="5">
    <location>
        <begin position="10"/>
        <end position="236"/>
    </location>
</feature>
<evidence type="ECO:0000256" key="3">
    <source>
        <dbReference type="ARBA" id="ARBA00022989"/>
    </source>
</evidence>
<keyword evidence="3" id="KW-1133">Transmembrane helix</keyword>
<evidence type="ECO:0000256" key="2">
    <source>
        <dbReference type="ARBA" id="ARBA00022692"/>
    </source>
</evidence>
<accession>A0A177TDK2</accession>
<protein>
    <recommendedName>
        <fullName evidence="5">CWH43-like N-terminal domain-containing protein</fullName>
    </recommendedName>
</protein>
<dbReference type="PANTHER" id="PTHR21324">
    <property type="entry name" value="FASTING-INDUCIBLE INTEGRAL MEMBRANE PROTEIN TM6P1-RELATED"/>
    <property type="match status" value="1"/>
</dbReference>
<reference evidence="6" key="2">
    <citation type="journal article" date="2019" name="IMA Fungus">
        <title>Genome sequencing and comparison of five Tilletia species to identify candidate genes for the detection of regulated species infecting wheat.</title>
        <authorList>
            <person name="Nguyen H.D.T."/>
            <person name="Sultana T."/>
            <person name="Kesanakurti P."/>
            <person name="Hambleton S."/>
        </authorList>
    </citation>
    <scope>NUCLEOTIDE SEQUENCE</scope>
    <source>
        <strain evidence="6">DAOMC 236416</strain>
    </source>
</reference>
<name>A0A177TDK2_9BASI</name>
<evidence type="ECO:0000259" key="5">
    <source>
        <dbReference type="Pfam" id="PF10277"/>
    </source>
</evidence>
<dbReference type="InterPro" id="IPR050911">
    <property type="entry name" value="DRAM/TMEM150_Autophagy_Mod"/>
</dbReference>
<evidence type="ECO:0000313" key="6">
    <source>
        <dbReference type="EMBL" id="KAE8255090.1"/>
    </source>
</evidence>
<dbReference type="InterPro" id="IPR019402">
    <property type="entry name" value="CWH43_N"/>
</dbReference>
<dbReference type="PANTHER" id="PTHR21324:SF2">
    <property type="entry name" value="EG:22E5.9 PROTEIN"/>
    <property type="match status" value="1"/>
</dbReference>
<dbReference type="Pfam" id="PF10277">
    <property type="entry name" value="Frag1"/>
    <property type="match status" value="1"/>
</dbReference>
<dbReference type="Proteomes" id="UP000077521">
    <property type="component" value="Unassembled WGS sequence"/>
</dbReference>
<dbReference type="GO" id="GO:0012505">
    <property type="term" value="C:endomembrane system"/>
    <property type="evidence" value="ECO:0007669"/>
    <property type="project" value="UniProtKB-SubCell"/>
</dbReference>
<proteinExistence type="predicted"/>
<evidence type="ECO:0000256" key="4">
    <source>
        <dbReference type="ARBA" id="ARBA00023136"/>
    </source>
</evidence>
<comment type="caution">
    <text evidence="6">The sequence shown here is derived from an EMBL/GenBank/DDBJ whole genome shotgun (WGS) entry which is preliminary data.</text>
</comment>
<reference evidence="6" key="1">
    <citation type="submission" date="2016-04" db="EMBL/GenBank/DDBJ databases">
        <authorList>
            <person name="Nguyen H.D."/>
            <person name="Samba Siva P."/>
            <person name="Cullis J."/>
            <person name="Levesque C.A."/>
            <person name="Hambleton S."/>
        </authorList>
    </citation>
    <scope>NUCLEOTIDE SEQUENCE</scope>
    <source>
        <strain evidence="6">DAOMC 236416</strain>
    </source>
</reference>
<evidence type="ECO:0000256" key="1">
    <source>
        <dbReference type="ARBA" id="ARBA00004127"/>
    </source>
</evidence>
<dbReference type="GO" id="GO:0005886">
    <property type="term" value="C:plasma membrane"/>
    <property type="evidence" value="ECO:0007669"/>
    <property type="project" value="TreeGrafter"/>
</dbReference>
<keyword evidence="4" id="KW-0472">Membrane</keyword>
<dbReference type="OrthoDB" id="10032492at2759"/>
<keyword evidence="2" id="KW-0812">Transmembrane</keyword>
<gene>
    <name evidence="6" type="ORF">A4X13_0g3163</name>
</gene>
<organism evidence="6 7">
    <name type="scientific">Tilletia indica</name>
    <dbReference type="NCBI Taxonomy" id="43049"/>
    <lineage>
        <taxon>Eukaryota</taxon>
        <taxon>Fungi</taxon>
        <taxon>Dikarya</taxon>
        <taxon>Basidiomycota</taxon>
        <taxon>Ustilaginomycotina</taxon>
        <taxon>Exobasidiomycetes</taxon>
        <taxon>Tilletiales</taxon>
        <taxon>Tilletiaceae</taxon>
        <taxon>Tilletia</taxon>
    </lineage>
</organism>
<keyword evidence="7" id="KW-1185">Reference proteome</keyword>
<sequence length="308" mass="34144">MVTRPLHGHYWLAPVITTCCWLADIIGLLIFWTVRDNKREYEREEASVVFVSDVGAAHHTYFIILSSCTAAFYILTTLLERHLRHVRRIPGSVKRKQTHLDIASVVFAIFGAISLILLSVFDAFNYGRVHWSFALLFIATVAISVLLQTIQVLSLAHDHDEQEFHLRKVAIVKAAIFAVAIPVVIIFVVCYGICQGSAPDGDAKCDRVVSTAAVCEWAVSFLLALFFFTYVFDFIPARVSAKKGLDETGTQIDDATLAEASGHGDKPYAPYAVAKDMGPHHSDAEYNVAMEQARRDFASAPAEAKRQA</sequence>
<comment type="subcellular location">
    <subcellularLocation>
        <location evidence="1">Endomembrane system</location>
        <topology evidence="1">Multi-pass membrane protein</topology>
    </subcellularLocation>
</comment>